<comment type="caution">
    <text evidence="1">The sequence shown here is derived from an EMBL/GenBank/DDBJ whole genome shotgun (WGS) entry which is preliminary data.</text>
</comment>
<sequence length="547" mass="62691">MAEKDAINILSLSNELLDMISDRVQDKSDVLRLRLVNRRLAKAATRTIQMRAVNIYLEPRYSSIERFKQICNCPVWTGRIYNICVIVPRQSGPTLSEIQNSEQMALAIARHGPLVCEEALRRFALYRAEYAEIAETNELQKALLYGVETLRNLDGITWALSPSCEEPPPRRRDVNLIELNRDHRWHYYLKPKATSASEAVEEVWNTLMWDMHLDVPAIDWDKLFAVLLKHADLHPAARLRVNLEPFPANEFGEFMATYADAHSTDMSHALSHIDRVHLSTALVDEAEWLPLTSDAASGLRRFFRSLTNLKLLNVSGYDHDHLHSMLAVLFRDESLTFPKLEQLGIWGMLSFIYPEHEALEIFRPSNFHSTPQLISFLHRHGRSLKDLWLCNAIGYDLAAGQPSINALKALLDTIKKECLHLEAVSVCDSMTYMYVLDPLTGQYQQRSLDWEREHGKSTELARLGHELGARVWETVMESRSQEFGDEDGMKKFHTFEYQFGWKLLRPELGDCDCQSCCEGDNAPCAEPVWYDAVEGDEEWVDAEAQIS</sequence>
<reference evidence="1" key="1">
    <citation type="submission" date="2020-04" db="EMBL/GenBank/DDBJ databases">
        <title>Draft genome resource of the tomato pathogen Pseudocercospora fuligena.</title>
        <authorList>
            <person name="Zaccaron A."/>
        </authorList>
    </citation>
    <scope>NUCLEOTIDE SEQUENCE</scope>
    <source>
        <strain evidence="1">PF001</strain>
    </source>
</reference>
<dbReference type="Proteomes" id="UP000660729">
    <property type="component" value="Unassembled WGS sequence"/>
</dbReference>
<dbReference type="OrthoDB" id="10515735at2759"/>
<keyword evidence="2" id="KW-1185">Reference proteome</keyword>
<name>A0A8H6VQL9_9PEZI</name>
<accession>A0A8H6VQL9</accession>
<organism evidence="1 2">
    <name type="scientific">Pseudocercospora fuligena</name>
    <dbReference type="NCBI Taxonomy" id="685502"/>
    <lineage>
        <taxon>Eukaryota</taxon>
        <taxon>Fungi</taxon>
        <taxon>Dikarya</taxon>
        <taxon>Ascomycota</taxon>
        <taxon>Pezizomycotina</taxon>
        <taxon>Dothideomycetes</taxon>
        <taxon>Dothideomycetidae</taxon>
        <taxon>Mycosphaerellales</taxon>
        <taxon>Mycosphaerellaceae</taxon>
        <taxon>Pseudocercospora</taxon>
    </lineage>
</organism>
<evidence type="ECO:0000313" key="2">
    <source>
        <dbReference type="Proteomes" id="UP000660729"/>
    </source>
</evidence>
<gene>
    <name evidence="1" type="ORF">HII31_03227</name>
</gene>
<dbReference type="EMBL" id="JABCIY010000040">
    <property type="protein sequence ID" value="KAF7195335.1"/>
    <property type="molecule type" value="Genomic_DNA"/>
</dbReference>
<dbReference type="AlphaFoldDB" id="A0A8H6VQL9"/>
<protein>
    <submittedName>
        <fullName evidence="1">Uncharacterized protein</fullName>
    </submittedName>
</protein>
<proteinExistence type="predicted"/>
<evidence type="ECO:0000313" key="1">
    <source>
        <dbReference type="EMBL" id="KAF7195335.1"/>
    </source>
</evidence>